<dbReference type="GO" id="GO:0016787">
    <property type="term" value="F:hydrolase activity"/>
    <property type="evidence" value="ECO:0007669"/>
    <property type="project" value="UniProtKB-KW"/>
</dbReference>
<keyword evidence="4" id="KW-0732">Signal</keyword>
<dbReference type="GO" id="GO:0030435">
    <property type="term" value="P:sporulation resulting in formation of a cellular spore"/>
    <property type="evidence" value="ECO:0007669"/>
    <property type="project" value="UniProtKB-KW"/>
</dbReference>
<dbReference type="GO" id="GO:0009847">
    <property type="term" value="P:spore germination"/>
    <property type="evidence" value="ECO:0007669"/>
    <property type="project" value="UniProtKB-UniRule"/>
</dbReference>
<dbReference type="InterPro" id="IPR036366">
    <property type="entry name" value="PGBDSf"/>
</dbReference>
<keyword evidence="6" id="KW-0749">Sporulation</keyword>
<dbReference type="Gene3D" id="1.10.101.10">
    <property type="entry name" value="PGBD-like superfamily/PGBD"/>
    <property type="match status" value="1"/>
</dbReference>
<dbReference type="RefSeq" id="WP_134118624.1">
    <property type="nucleotide sequence ID" value="NZ_SOEG01000038.1"/>
</dbReference>
<dbReference type="EMBL" id="SOEG01000038">
    <property type="protein sequence ID" value="TDX46614.1"/>
    <property type="molecule type" value="Genomic_DNA"/>
</dbReference>
<evidence type="ECO:0000256" key="5">
    <source>
        <dbReference type="ARBA" id="ARBA00022801"/>
    </source>
</evidence>
<evidence type="ECO:0000256" key="7">
    <source>
        <dbReference type="ARBA" id="ARBA00023316"/>
    </source>
</evidence>
<reference evidence="11 12" key="1">
    <citation type="submission" date="2019-03" db="EMBL/GenBank/DDBJ databases">
        <title>Subsurface microbial communities from deep shales in Ohio and West Virginia, USA.</title>
        <authorList>
            <person name="Wrighton K."/>
        </authorList>
    </citation>
    <scope>NUCLEOTIDE SEQUENCE [LARGE SCALE GENOMIC DNA]</scope>
    <source>
        <strain evidence="11 12">MSL 6dP</strain>
    </source>
</reference>
<dbReference type="SUPFAM" id="SSF47090">
    <property type="entry name" value="PGBD-like"/>
    <property type="match status" value="1"/>
</dbReference>
<dbReference type="InterPro" id="IPR042047">
    <property type="entry name" value="SleB_dom1"/>
</dbReference>
<evidence type="ECO:0000256" key="3">
    <source>
        <dbReference type="ARBA" id="ARBA00022544"/>
    </source>
</evidence>
<dbReference type="NCBIfam" id="TIGR02869">
    <property type="entry name" value="spore_SleB"/>
    <property type="match status" value="1"/>
</dbReference>
<dbReference type="STRING" id="926561.GCA_000379025_03035"/>
<sequence length="243" mass="27248">MNRKFTISLLVVMLVIIGLTMVSEAASLGDRILYFGSTGYDVRQLQTKLNHWGYNPGMVDGVYGRQTENAVINFQSEQNLRIDGFAGRETINRLLGKTTFSYAAQNLHKVNNSVEAVKASKYIMPVNQEEINLLARAVYSEARGESYQGQVAVAAVILNRVKDKEFPNTIKGVIFQPWAFTAVHDGQFWLQPNSQAMKAAKDALKGWDPSHGATFYYNPAKVTSMWIYSRPIITKIGRHYFAG</sequence>
<evidence type="ECO:0000256" key="8">
    <source>
        <dbReference type="NCBIfam" id="TIGR02869"/>
    </source>
</evidence>
<accession>A0A4R8GT17</accession>
<dbReference type="Proteomes" id="UP000295832">
    <property type="component" value="Unassembled WGS sequence"/>
</dbReference>
<organism evidence="11 12">
    <name type="scientific">Orenia marismortui</name>
    <dbReference type="NCBI Taxonomy" id="46469"/>
    <lineage>
        <taxon>Bacteria</taxon>
        <taxon>Bacillati</taxon>
        <taxon>Bacillota</taxon>
        <taxon>Clostridia</taxon>
        <taxon>Halanaerobiales</taxon>
        <taxon>Halobacteroidaceae</taxon>
        <taxon>Orenia</taxon>
    </lineage>
</organism>
<proteinExistence type="inferred from homology"/>
<keyword evidence="7" id="KW-0961">Cell wall biogenesis/degradation</keyword>
<gene>
    <name evidence="11" type="ORF">C7959_1386</name>
</gene>
<comment type="caution">
    <text evidence="11">The sequence shown here is derived from an EMBL/GenBank/DDBJ whole genome shotgun (WGS) entry which is preliminary data.</text>
</comment>
<dbReference type="Gene3D" id="1.10.10.2520">
    <property type="entry name" value="Cell wall hydrolase SleB, domain 1"/>
    <property type="match status" value="1"/>
</dbReference>
<evidence type="ECO:0000256" key="6">
    <source>
        <dbReference type="ARBA" id="ARBA00022969"/>
    </source>
</evidence>
<dbReference type="InterPro" id="IPR036365">
    <property type="entry name" value="PGBD-like_sf"/>
</dbReference>
<comment type="similarity">
    <text evidence="1">Belongs to the SleB family.</text>
</comment>
<dbReference type="InterPro" id="IPR014224">
    <property type="entry name" value="Spore_cortex_SleB"/>
</dbReference>
<evidence type="ECO:0000256" key="2">
    <source>
        <dbReference type="ARBA" id="ARBA00018364"/>
    </source>
</evidence>
<keyword evidence="5" id="KW-0378">Hydrolase</keyword>
<keyword evidence="12" id="KW-1185">Reference proteome</keyword>
<evidence type="ECO:0000259" key="9">
    <source>
        <dbReference type="Pfam" id="PF01471"/>
    </source>
</evidence>
<evidence type="ECO:0000256" key="1">
    <source>
        <dbReference type="ARBA" id="ARBA00007010"/>
    </source>
</evidence>
<feature type="domain" description="Peptidoglycan binding-like" evidence="9">
    <location>
        <begin position="39"/>
        <end position="94"/>
    </location>
</feature>
<dbReference type="Pfam" id="PF07486">
    <property type="entry name" value="Hydrolase_2"/>
    <property type="match status" value="1"/>
</dbReference>
<evidence type="ECO:0000259" key="10">
    <source>
        <dbReference type="Pfam" id="PF07486"/>
    </source>
</evidence>
<protein>
    <recommendedName>
        <fullName evidence="2 8">Spore cortex-lytic enzyme</fullName>
    </recommendedName>
</protein>
<dbReference type="GO" id="GO:0071555">
    <property type="term" value="P:cell wall organization"/>
    <property type="evidence" value="ECO:0007669"/>
    <property type="project" value="UniProtKB-KW"/>
</dbReference>
<dbReference type="Gene3D" id="6.20.240.60">
    <property type="match status" value="1"/>
</dbReference>
<dbReference type="InterPro" id="IPR011105">
    <property type="entry name" value="Cell_wall_hydrolase_SleB"/>
</dbReference>
<dbReference type="InterPro" id="IPR002477">
    <property type="entry name" value="Peptidoglycan-bd-like"/>
</dbReference>
<feature type="domain" description="Cell wall hydrolase SleB" evidence="10">
    <location>
        <begin position="144"/>
        <end position="242"/>
    </location>
</feature>
<dbReference type="AlphaFoldDB" id="A0A4R8GT17"/>
<evidence type="ECO:0000313" key="12">
    <source>
        <dbReference type="Proteomes" id="UP000295832"/>
    </source>
</evidence>
<dbReference type="Pfam" id="PF01471">
    <property type="entry name" value="PG_binding_1"/>
    <property type="match status" value="1"/>
</dbReference>
<evidence type="ECO:0000313" key="11">
    <source>
        <dbReference type="EMBL" id="TDX46614.1"/>
    </source>
</evidence>
<keyword evidence="3" id="KW-0309">Germination</keyword>
<name>A0A4R8GT17_9FIRM</name>
<evidence type="ECO:0000256" key="4">
    <source>
        <dbReference type="ARBA" id="ARBA00022729"/>
    </source>
</evidence>